<dbReference type="GO" id="GO:0005886">
    <property type="term" value="C:plasma membrane"/>
    <property type="evidence" value="ECO:0007669"/>
    <property type="project" value="UniProtKB-SubCell"/>
</dbReference>
<feature type="region of interest" description="Disordered" evidence="6">
    <location>
        <begin position="332"/>
        <end position="360"/>
    </location>
</feature>
<evidence type="ECO:0000256" key="5">
    <source>
        <dbReference type="ARBA" id="ARBA00023136"/>
    </source>
</evidence>
<reference evidence="8 9" key="1">
    <citation type="submission" date="2020-07" db="EMBL/GenBank/DDBJ databases">
        <title>Sequencing the genomes of 1000 actinobacteria strains.</title>
        <authorList>
            <person name="Klenk H.-P."/>
        </authorList>
    </citation>
    <scope>NUCLEOTIDE SEQUENCE [LARGE SCALE GENOMIC DNA]</scope>
    <source>
        <strain evidence="8 9">DSM 23819</strain>
    </source>
</reference>
<dbReference type="AlphaFoldDB" id="A0A7Y9S0N0"/>
<dbReference type="EMBL" id="JACCAA010000001">
    <property type="protein sequence ID" value="NYG59755.1"/>
    <property type="molecule type" value="Genomic_DNA"/>
</dbReference>
<keyword evidence="9" id="KW-1185">Reference proteome</keyword>
<evidence type="ECO:0000256" key="7">
    <source>
        <dbReference type="SAM" id="Phobius"/>
    </source>
</evidence>
<feature type="transmembrane region" description="Helical" evidence="7">
    <location>
        <begin position="172"/>
        <end position="188"/>
    </location>
</feature>
<dbReference type="RefSeq" id="WP_179502771.1">
    <property type="nucleotide sequence ID" value="NZ_JACCAA010000001.1"/>
</dbReference>
<evidence type="ECO:0000313" key="8">
    <source>
        <dbReference type="EMBL" id="NYG59755.1"/>
    </source>
</evidence>
<comment type="subcellular location">
    <subcellularLocation>
        <location evidence="1">Cell membrane</location>
        <topology evidence="1">Multi-pass membrane protein</topology>
    </subcellularLocation>
</comment>
<dbReference type="Pfam" id="PF02653">
    <property type="entry name" value="BPD_transp_2"/>
    <property type="match status" value="1"/>
</dbReference>
<keyword evidence="4 7" id="KW-1133">Transmembrane helix</keyword>
<feature type="transmembrane region" description="Helical" evidence="7">
    <location>
        <begin position="121"/>
        <end position="141"/>
    </location>
</feature>
<accession>A0A7Y9S0N0</accession>
<feature type="transmembrane region" description="Helical" evidence="7">
    <location>
        <begin position="224"/>
        <end position="244"/>
    </location>
</feature>
<evidence type="ECO:0000256" key="6">
    <source>
        <dbReference type="SAM" id="MobiDB-lite"/>
    </source>
</evidence>
<dbReference type="PANTHER" id="PTHR30482">
    <property type="entry name" value="HIGH-AFFINITY BRANCHED-CHAIN AMINO ACID TRANSPORT SYSTEM PERMEASE"/>
    <property type="match status" value="1"/>
</dbReference>
<evidence type="ECO:0000256" key="1">
    <source>
        <dbReference type="ARBA" id="ARBA00004651"/>
    </source>
</evidence>
<dbReference type="InterPro" id="IPR043428">
    <property type="entry name" value="LivM-like"/>
</dbReference>
<dbReference type="CDD" id="cd06581">
    <property type="entry name" value="TM_PBP1_LivM_like"/>
    <property type="match status" value="1"/>
</dbReference>
<dbReference type="GO" id="GO:0015658">
    <property type="term" value="F:branched-chain amino acid transmembrane transporter activity"/>
    <property type="evidence" value="ECO:0007669"/>
    <property type="project" value="InterPro"/>
</dbReference>
<name>A0A7Y9S0N0_9ACTN</name>
<gene>
    <name evidence="8" type="ORF">BJ980_002678</name>
</gene>
<protein>
    <submittedName>
        <fullName evidence="8">Branched-chain amino acid transport system permease protein</fullName>
    </submittedName>
</protein>
<evidence type="ECO:0000256" key="2">
    <source>
        <dbReference type="ARBA" id="ARBA00022475"/>
    </source>
</evidence>
<keyword evidence="5 7" id="KW-0472">Membrane</keyword>
<comment type="caution">
    <text evidence="8">The sequence shown here is derived from an EMBL/GenBank/DDBJ whole genome shotgun (WGS) entry which is preliminary data.</text>
</comment>
<keyword evidence="3 7" id="KW-0812">Transmembrane</keyword>
<organism evidence="8 9">
    <name type="scientific">Nocardioides daedukensis</name>
    <dbReference type="NCBI Taxonomy" id="634462"/>
    <lineage>
        <taxon>Bacteria</taxon>
        <taxon>Bacillati</taxon>
        <taxon>Actinomycetota</taxon>
        <taxon>Actinomycetes</taxon>
        <taxon>Propionibacteriales</taxon>
        <taxon>Nocardioidaceae</taxon>
        <taxon>Nocardioides</taxon>
    </lineage>
</organism>
<dbReference type="Proteomes" id="UP000540656">
    <property type="component" value="Unassembled WGS sequence"/>
</dbReference>
<proteinExistence type="predicted"/>
<feature type="transmembrane region" description="Helical" evidence="7">
    <location>
        <begin position="20"/>
        <end position="38"/>
    </location>
</feature>
<evidence type="ECO:0000313" key="9">
    <source>
        <dbReference type="Proteomes" id="UP000540656"/>
    </source>
</evidence>
<feature type="transmembrane region" description="Helical" evidence="7">
    <location>
        <begin position="50"/>
        <end position="72"/>
    </location>
</feature>
<feature type="transmembrane region" description="Helical" evidence="7">
    <location>
        <begin position="273"/>
        <end position="290"/>
    </location>
</feature>
<feature type="transmembrane region" description="Helical" evidence="7">
    <location>
        <begin position="250"/>
        <end position="268"/>
    </location>
</feature>
<feature type="transmembrane region" description="Helical" evidence="7">
    <location>
        <begin position="92"/>
        <end position="114"/>
    </location>
</feature>
<dbReference type="PANTHER" id="PTHR30482:SF20">
    <property type="entry name" value="HIGH-AFFINITY BRANCHED-CHAIN AMINO ACID TRANSPORT SYSTEM PERMEASE PROTEIN LIVM"/>
    <property type="match status" value="1"/>
</dbReference>
<feature type="transmembrane region" description="Helical" evidence="7">
    <location>
        <begin position="296"/>
        <end position="323"/>
    </location>
</feature>
<dbReference type="InterPro" id="IPR001851">
    <property type="entry name" value="ABC_transp_permease"/>
</dbReference>
<evidence type="ECO:0000256" key="3">
    <source>
        <dbReference type="ARBA" id="ARBA00022692"/>
    </source>
</evidence>
<keyword evidence="2" id="KW-1003">Cell membrane</keyword>
<sequence length="360" mass="38133">MNVFTMLREQQRPVRAPRPLVILGLVALLGWLIWQPMVSAPYVNFDRSMVLVFVVVGLGLNLLTGLTGQISLGHGAFFALGAYLSATLVNEYAWNYLAVVPLAAVVAWALGYLVGRPVLRFSGLQLALVTLSLALITPSIIKAFDDITHGQEGIILDTAEPPGAVGLERDQWVYYLCLAAAIATYVVCQRLASGRVGRSLIAIRDNETVGATLGVRAAVIKTRVFALSTALAGVAGVLYTWVVQFVGPDAFGLTLAITFIILIVVGGLGAMPGVVFGALFVVYVPTYTASLDQSAAGLSFGVALLFFMFLLPTGVIGLVRVIARGLTRGRRKGAAGRTTGDTAQESAERADREAALPLDA</sequence>
<evidence type="ECO:0000256" key="4">
    <source>
        <dbReference type="ARBA" id="ARBA00022989"/>
    </source>
</evidence>